<keyword evidence="3" id="KW-0238">DNA-binding</keyword>
<sequence length="309" mass="33942">MPDILATIPLSAIRVFEAAARLRSFTRAAQELGVTQAAVSWQVKALEKRLDQALFQRLPREVTLTTAGERLSRAASEAVSVLRTALQDIAEVGEGVLSITSLATAANQWLAPRIGTFQLRHPSIAVRLDTSTRLVDLAHENFDVALRSGEGEWPGIESHYLFPHIHAPLCTPAMRERLGGLTRPQDLLDAPLIGSPDEWAIWFAAAGVGRQDAADIRTPRIIGDSQTLEVASALGEQGVALACPFFFSADLDSGRLVMPFKTVAHYGGAYWLAYRADRARAPKIKAFREWILDCVAQDPVLRDYPRREP</sequence>
<evidence type="ECO:0000256" key="2">
    <source>
        <dbReference type="ARBA" id="ARBA00023015"/>
    </source>
</evidence>
<dbReference type="EMBL" id="JACIDK010000004">
    <property type="protein sequence ID" value="MBB3892340.1"/>
    <property type="molecule type" value="Genomic_DNA"/>
</dbReference>
<evidence type="ECO:0000256" key="3">
    <source>
        <dbReference type="ARBA" id="ARBA00023125"/>
    </source>
</evidence>
<protein>
    <submittedName>
        <fullName evidence="7">LysR family glycine cleavage system transcriptional activator</fullName>
    </submittedName>
</protein>
<dbReference type="PRINTS" id="PR00039">
    <property type="entry name" value="HTHLYSR"/>
</dbReference>
<dbReference type="InterPro" id="IPR005119">
    <property type="entry name" value="LysR_subst-bd"/>
</dbReference>
<proteinExistence type="inferred from homology"/>
<reference evidence="7 8" key="1">
    <citation type="submission" date="2020-08" db="EMBL/GenBank/DDBJ databases">
        <title>Genomic Encyclopedia of Type Strains, Phase IV (KMG-IV): sequencing the most valuable type-strain genomes for metagenomic binning, comparative biology and taxonomic classification.</title>
        <authorList>
            <person name="Goeker M."/>
        </authorList>
    </citation>
    <scope>NUCLEOTIDE SEQUENCE [LARGE SCALE GENOMIC DNA]</scope>
    <source>
        <strain evidence="7 8">DSM 21793</strain>
    </source>
</reference>
<keyword evidence="2" id="KW-0805">Transcription regulation</keyword>
<keyword evidence="8" id="KW-1185">Reference proteome</keyword>
<organism evidence="7 8">
    <name type="scientific">Phenylobacterium haematophilum</name>
    <dbReference type="NCBI Taxonomy" id="98513"/>
    <lineage>
        <taxon>Bacteria</taxon>
        <taxon>Pseudomonadati</taxon>
        <taxon>Pseudomonadota</taxon>
        <taxon>Alphaproteobacteria</taxon>
        <taxon>Caulobacterales</taxon>
        <taxon>Caulobacteraceae</taxon>
        <taxon>Phenylobacterium</taxon>
    </lineage>
</organism>
<evidence type="ECO:0000259" key="6">
    <source>
        <dbReference type="PROSITE" id="PS50931"/>
    </source>
</evidence>
<comment type="caution">
    <text evidence="7">The sequence shown here is derived from an EMBL/GenBank/DDBJ whole genome shotgun (WGS) entry which is preliminary data.</text>
</comment>
<dbReference type="GO" id="GO:0006351">
    <property type="term" value="P:DNA-templated transcription"/>
    <property type="evidence" value="ECO:0007669"/>
    <property type="project" value="TreeGrafter"/>
</dbReference>
<evidence type="ECO:0000256" key="1">
    <source>
        <dbReference type="ARBA" id="ARBA00009437"/>
    </source>
</evidence>
<evidence type="ECO:0000256" key="5">
    <source>
        <dbReference type="ARBA" id="ARBA00023163"/>
    </source>
</evidence>
<name>A0A840A4B2_9CAUL</name>
<evidence type="ECO:0000313" key="7">
    <source>
        <dbReference type="EMBL" id="MBB3892340.1"/>
    </source>
</evidence>
<dbReference type="InterPro" id="IPR036390">
    <property type="entry name" value="WH_DNA-bd_sf"/>
</dbReference>
<gene>
    <name evidence="7" type="ORF">GGQ61_003073</name>
</gene>
<dbReference type="SUPFAM" id="SSF53850">
    <property type="entry name" value="Periplasmic binding protein-like II"/>
    <property type="match status" value="1"/>
</dbReference>
<evidence type="ECO:0000256" key="4">
    <source>
        <dbReference type="ARBA" id="ARBA00023159"/>
    </source>
</evidence>
<dbReference type="Proteomes" id="UP000530564">
    <property type="component" value="Unassembled WGS sequence"/>
</dbReference>
<dbReference type="Gene3D" id="1.10.10.10">
    <property type="entry name" value="Winged helix-like DNA-binding domain superfamily/Winged helix DNA-binding domain"/>
    <property type="match status" value="1"/>
</dbReference>
<evidence type="ECO:0000313" key="8">
    <source>
        <dbReference type="Proteomes" id="UP000530564"/>
    </source>
</evidence>
<dbReference type="Pfam" id="PF03466">
    <property type="entry name" value="LysR_substrate"/>
    <property type="match status" value="1"/>
</dbReference>
<accession>A0A840A4B2</accession>
<dbReference type="Gene3D" id="3.40.190.10">
    <property type="entry name" value="Periplasmic binding protein-like II"/>
    <property type="match status" value="2"/>
</dbReference>
<dbReference type="CDD" id="cd08432">
    <property type="entry name" value="PBP2_GcdR_TrpI_HvrB_AmpR_like"/>
    <property type="match status" value="1"/>
</dbReference>
<feature type="domain" description="HTH lysR-type" evidence="6">
    <location>
        <begin position="8"/>
        <end position="65"/>
    </location>
</feature>
<dbReference type="AlphaFoldDB" id="A0A840A4B2"/>
<dbReference type="PANTHER" id="PTHR30537:SF70">
    <property type="entry name" value="HTH-TYPE TRANSCRIPTIONAL ACTIVATOR AMPR"/>
    <property type="match status" value="1"/>
</dbReference>
<comment type="similarity">
    <text evidence="1">Belongs to the LysR transcriptional regulatory family.</text>
</comment>
<dbReference type="RefSeq" id="WP_183774405.1">
    <property type="nucleotide sequence ID" value="NZ_JACIDK010000004.1"/>
</dbReference>
<dbReference type="InterPro" id="IPR058163">
    <property type="entry name" value="LysR-type_TF_proteobact-type"/>
</dbReference>
<dbReference type="PANTHER" id="PTHR30537">
    <property type="entry name" value="HTH-TYPE TRANSCRIPTIONAL REGULATOR"/>
    <property type="match status" value="1"/>
</dbReference>
<dbReference type="Pfam" id="PF00126">
    <property type="entry name" value="HTH_1"/>
    <property type="match status" value="1"/>
</dbReference>
<dbReference type="GO" id="GO:0043565">
    <property type="term" value="F:sequence-specific DNA binding"/>
    <property type="evidence" value="ECO:0007669"/>
    <property type="project" value="TreeGrafter"/>
</dbReference>
<dbReference type="InterPro" id="IPR000847">
    <property type="entry name" value="LysR_HTH_N"/>
</dbReference>
<dbReference type="PROSITE" id="PS50931">
    <property type="entry name" value="HTH_LYSR"/>
    <property type="match status" value="1"/>
</dbReference>
<dbReference type="InterPro" id="IPR036388">
    <property type="entry name" value="WH-like_DNA-bd_sf"/>
</dbReference>
<dbReference type="SUPFAM" id="SSF46785">
    <property type="entry name" value="Winged helix' DNA-binding domain"/>
    <property type="match status" value="1"/>
</dbReference>
<dbReference type="GO" id="GO:0003700">
    <property type="term" value="F:DNA-binding transcription factor activity"/>
    <property type="evidence" value="ECO:0007669"/>
    <property type="project" value="InterPro"/>
</dbReference>
<dbReference type="FunFam" id="1.10.10.10:FF:000001">
    <property type="entry name" value="LysR family transcriptional regulator"/>
    <property type="match status" value="1"/>
</dbReference>
<keyword evidence="4" id="KW-0010">Activator</keyword>
<keyword evidence="5" id="KW-0804">Transcription</keyword>